<feature type="compositionally biased region" description="Polar residues" evidence="3">
    <location>
        <begin position="477"/>
        <end position="488"/>
    </location>
</feature>
<dbReference type="InterPro" id="IPR050384">
    <property type="entry name" value="Endophilin_SH3RF"/>
</dbReference>
<dbReference type="InterPro" id="IPR036028">
    <property type="entry name" value="SH3-like_dom_sf"/>
</dbReference>
<feature type="compositionally biased region" description="Polar residues" evidence="3">
    <location>
        <begin position="188"/>
        <end position="197"/>
    </location>
</feature>
<dbReference type="PRINTS" id="PR01887">
    <property type="entry name" value="SPECTRNALPHA"/>
</dbReference>
<name>A0ABM1SVR5_LIMPO</name>
<proteinExistence type="predicted"/>
<evidence type="ECO:0000256" key="3">
    <source>
        <dbReference type="SAM" id="MobiDB-lite"/>
    </source>
</evidence>
<evidence type="ECO:0000313" key="5">
    <source>
        <dbReference type="Proteomes" id="UP000694941"/>
    </source>
</evidence>
<evidence type="ECO:0000313" key="6">
    <source>
        <dbReference type="RefSeq" id="XP_022247721.1"/>
    </source>
</evidence>
<feature type="compositionally biased region" description="Low complexity" evidence="3">
    <location>
        <begin position="506"/>
        <end position="520"/>
    </location>
</feature>
<feature type="region of interest" description="Disordered" evidence="3">
    <location>
        <begin position="180"/>
        <end position="207"/>
    </location>
</feature>
<feature type="domain" description="SH3" evidence="4">
    <location>
        <begin position="207"/>
        <end position="268"/>
    </location>
</feature>
<feature type="compositionally biased region" description="Basic and acidic residues" evidence="3">
    <location>
        <begin position="129"/>
        <end position="138"/>
    </location>
</feature>
<feature type="domain" description="SH3" evidence="4">
    <location>
        <begin position="59"/>
        <end position="118"/>
    </location>
</feature>
<dbReference type="Pfam" id="PF14604">
    <property type="entry name" value="SH3_9"/>
    <property type="match status" value="2"/>
</dbReference>
<sequence length="641" mass="70929">MLKEVPHHSVSLPSVEPALPMDDFTQFFHHQPLLLALLSLMRNRYSSSSVSYAHKSTASKRHRARVLYSYTPVNDDELQLEVNDIIEVLDEVEEGWWKGILKGSVGVFPSNFVVEEDGNSDVLELSGTDEKILTKSDDPATASGNSIPNSPSHQEVKPKPIQGIGYGNIFKDGLVNLKPTDSAKKSPYQKTPKSSTEPDAPKLPPKPVKEMVRVLFSYEAQNEDELTMKENDIITIVTKELVDKGWWKGELNGKIGVFPDNFVEVIKADETHSKKPDRPEKPSAPRLDTPPCVVDDYLTSEKVTKKGTPGSKVSPPAIPKKEEKPAPPLPGKKPAILTMKKPQRSSTPSTKPLSLSTQPTSSTVMMASSTSSVPGTSQLTSPFSPPLSDSLPNGSPTAEEHLTDDMKVKCQQEKKEGVDKSAFDSVEISPDKLTHLTASRARAPNRRPFSQFIRRNVGRENGDISSEQPSWIGELIKTQSKHASQCYTDTKDSKETSLDKEAKTRLSSSKVPSSKSALVSPKEEDNKPKTKPVPSPTPSSSGNSSPSTHCISSFGHDVMALQQEVDNLKKELKMFKDTSVNKDNYNELQKQVENLKDLTETQKNHYSTLIMDLKKEIDEEKKIRMALQVELERIKKLTSTV</sequence>
<evidence type="ECO:0000259" key="4">
    <source>
        <dbReference type="PROSITE" id="PS50002"/>
    </source>
</evidence>
<feature type="region of interest" description="Disordered" evidence="3">
    <location>
        <begin position="269"/>
        <end position="552"/>
    </location>
</feature>
<dbReference type="GeneID" id="106464315"/>
<dbReference type="RefSeq" id="XP_022247721.1">
    <property type="nucleotide sequence ID" value="XM_022392013.1"/>
</dbReference>
<dbReference type="SUPFAM" id="SSF50044">
    <property type="entry name" value="SH3-domain"/>
    <property type="match status" value="2"/>
</dbReference>
<feature type="region of interest" description="Disordered" evidence="3">
    <location>
        <begin position="129"/>
        <end position="158"/>
    </location>
</feature>
<keyword evidence="5" id="KW-1185">Reference proteome</keyword>
<dbReference type="Gene3D" id="2.30.30.40">
    <property type="entry name" value="SH3 Domains"/>
    <property type="match status" value="2"/>
</dbReference>
<dbReference type="CDD" id="cd11875">
    <property type="entry name" value="SH3_CD2AP-like_3"/>
    <property type="match status" value="1"/>
</dbReference>
<feature type="compositionally biased region" description="Basic and acidic residues" evidence="3">
    <location>
        <begin position="398"/>
        <end position="422"/>
    </location>
</feature>
<keyword evidence="1 2" id="KW-0728">SH3 domain</keyword>
<dbReference type="InterPro" id="IPR001452">
    <property type="entry name" value="SH3_domain"/>
</dbReference>
<evidence type="ECO:0000256" key="2">
    <source>
        <dbReference type="PROSITE-ProRule" id="PRU00192"/>
    </source>
</evidence>
<feature type="compositionally biased region" description="Polar residues" evidence="3">
    <location>
        <begin position="142"/>
        <end position="153"/>
    </location>
</feature>
<organism evidence="5 6">
    <name type="scientific">Limulus polyphemus</name>
    <name type="common">Atlantic horseshoe crab</name>
    <dbReference type="NCBI Taxonomy" id="6850"/>
    <lineage>
        <taxon>Eukaryota</taxon>
        <taxon>Metazoa</taxon>
        <taxon>Ecdysozoa</taxon>
        <taxon>Arthropoda</taxon>
        <taxon>Chelicerata</taxon>
        <taxon>Merostomata</taxon>
        <taxon>Xiphosura</taxon>
        <taxon>Limulidae</taxon>
        <taxon>Limulus</taxon>
    </lineage>
</organism>
<reference evidence="6" key="1">
    <citation type="submission" date="2025-08" db="UniProtKB">
        <authorList>
            <consortium name="RefSeq"/>
        </authorList>
    </citation>
    <scope>IDENTIFICATION</scope>
    <source>
        <tissue evidence="6">Muscle</tissue>
    </source>
</reference>
<dbReference type="PRINTS" id="PR00452">
    <property type="entry name" value="SH3DOMAIN"/>
</dbReference>
<dbReference type="PROSITE" id="PS50002">
    <property type="entry name" value="SH3"/>
    <property type="match status" value="2"/>
</dbReference>
<feature type="compositionally biased region" description="Basic and acidic residues" evidence="3">
    <location>
        <begin position="489"/>
        <end position="504"/>
    </location>
</feature>
<feature type="compositionally biased region" description="Low complexity" evidence="3">
    <location>
        <begin position="345"/>
        <end position="392"/>
    </location>
</feature>
<gene>
    <name evidence="6" type="primary">LOC106464315</name>
</gene>
<dbReference type="SMART" id="SM00326">
    <property type="entry name" value="SH3"/>
    <property type="match status" value="2"/>
</dbReference>
<protein>
    <submittedName>
        <fullName evidence="6">SH3 domain-containing kinase-binding protein 1-like isoform X1</fullName>
    </submittedName>
</protein>
<dbReference type="PANTHER" id="PTHR14167:SF92">
    <property type="entry name" value="CIN85 AND CD2AP RELATED, ISOFORM J"/>
    <property type="match status" value="1"/>
</dbReference>
<dbReference type="Proteomes" id="UP000694941">
    <property type="component" value="Unplaced"/>
</dbReference>
<dbReference type="PANTHER" id="PTHR14167">
    <property type="entry name" value="SH3 DOMAIN-CONTAINING"/>
    <property type="match status" value="1"/>
</dbReference>
<feature type="compositionally biased region" description="Basic and acidic residues" evidence="3">
    <location>
        <begin position="269"/>
        <end position="283"/>
    </location>
</feature>
<accession>A0ABM1SVR5</accession>
<dbReference type="CDD" id="cd11874">
    <property type="entry name" value="SH3_CD2AP-like_2"/>
    <property type="match status" value="1"/>
</dbReference>
<feature type="compositionally biased region" description="Low complexity" evidence="3">
    <location>
        <begin position="538"/>
        <end position="548"/>
    </location>
</feature>
<evidence type="ECO:0000256" key="1">
    <source>
        <dbReference type="ARBA" id="ARBA00022443"/>
    </source>
</evidence>